<dbReference type="Gene3D" id="2.70.40.10">
    <property type="match status" value="1"/>
</dbReference>
<keyword evidence="2" id="KW-0064">Aspartyl protease</keyword>
<dbReference type="InterPro" id="IPR036157">
    <property type="entry name" value="dUTPase-like_sf"/>
</dbReference>
<dbReference type="InterPro" id="IPR051592">
    <property type="entry name" value="HERV-K_Pro_peptidase_A2"/>
</dbReference>
<dbReference type="PANTHER" id="PTHR19422:SF123">
    <property type="entry name" value="RT1 CLASS I, LOCUS CE15"/>
    <property type="match status" value="1"/>
</dbReference>
<evidence type="ECO:0000256" key="2">
    <source>
        <dbReference type="ARBA" id="ARBA00022750"/>
    </source>
</evidence>
<proteinExistence type="predicted"/>
<dbReference type="GO" id="GO:0004190">
    <property type="term" value="F:aspartic-type endopeptidase activity"/>
    <property type="evidence" value="ECO:0007669"/>
    <property type="project" value="UniProtKB-KW"/>
</dbReference>
<dbReference type="InterPro" id="IPR029054">
    <property type="entry name" value="dUTPase-like"/>
</dbReference>
<dbReference type="Pfam" id="PF00077">
    <property type="entry name" value="RVP"/>
    <property type="match status" value="1"/>
</dbReference>
<evidence type="ECO:0000313" key="6">
    <source>
        <dbReference type="Proteomes" id="UP000579406"/>
    </source>
</evidence>
<keyword evidence="3" id="KW-0378">Hydrolase</keyword>
<feature type="non-terminal residue" evidence="5">
    <location>
        <position position="1"/>
    </location>
</feature>
<keyword evidence="6" id="KW-1185">Reference proteome</keyword>
<dbReference type="InterPro" id="IPR018061">
    <property type="entry name" value="Retropepsins"/>
</dbReference>
<keyword evidence="1" id="KW-0645">Protease</keyword>
<dbReference type="OrthoDB" id="9900537at2759"/>
<dbReference type="Proteomes" id="UP000579406">
    <property type="component" value="Unassembled WGS sequence"/>
</dbReference>
<dbReference type="SUPFAM" id="SSF51283">
    <property type="entry name" value="dUTPase-like"/>
    <property type="match status" value="1"/>
</dbReference>
<dbReference type="SUPFAM" id="SSF50630">
    <property type="entry name" value="Acid proteases"/>
    <property type="match status" value="1"/>
</dbReference>
<dbReference type="GO" id="GO:0006508">
    <property type="term" value="P:proteolysis"/>
    <property type="evidence" value="ECO:0007669"/>
    <property type="project" value="UniProtKB-KW"/>
</dbReference>
<feature type="domain" description="Peptidase A2" evidence="4">
    <location>
        <begin position="146"/>
        <end position="160"/>
    </location>
</feature>
<dbReference type="InterPro" id="IPR001995">
    <property type="entry name" value="Peptidase_A2_cat"/>
</dbReference>
<feature type="non-terminal residue" evidence="5">
    <location>
        <position position="160"/>
    </location>
</feature>
<reference evidence="5 6" key="1">
    <citation type="submission" date="2019-09" db="EMBL/GenBank/DDBJ databases">
        <title>Bird 10,000 Genomes (B10K) Project - Family phase.</title>
        <authorList>
            <person name="Zhang G."/>
        </authorList>
    </citation>
    <scope>NUCLEOTIDE SEQUENCE [LARGE SCALE GENOMIC DNA]</scope>
    <source>
        <strain evidence="5">B10K-DU-001-61</strain>
        <tissue evidence="5">Muscle</tissue>
    </source>
</reference>
<sequence>SGSLGLDVATAVNCTFVDTRPMQISTGIKGPIMINGQPTGALLTGRSSATMLGLTVLVGPIDKDYYGEVFVMAHTLFPPLFVPKGTKIAQLVPLPHLAEGLTPIQSHPRGEGAFGSTNKIALLTVGLRQRPRYSVTIKFAGQSLTLTALLDTGADVSIIS</sequence>
<dbReference type="InterPro" id="IPR021109">
    <property type="entry name" value="Peptidase_aspartic_dom_sf"/>
</dbReference>
<dbReference type="PROSITE" id="PS00141">
    <property type="entry name" value="ASP_PROTEASE"/>
    <property type="match status" value="1"/>
</dbReference>
<dbReference type="Pfam" id="PF00692">
    <property type="entry name" value="dUTPase"/>
    <property type="match status" value="1"/>
</dbReference>
<dbReference type="PANTHER" id="PTHR19422">
    <property type="entry name" value="GAG RETROVIRAL POLYPROTEIN"/>
    <property type="match status" value="1"/>
</dbReference>
<evidence type="ECO:0000259" key="4">
    <source>
        <dbReference type="PROSITE" id="PS50175"/>
    </source>
</evidence>
<dbReference type="PROSITE" id="PS50175">
    <property type="entry name" value="ASP_PROT_RETROV"/>
    <property type="match status" value="1"/>
</dbReference>
<evidence type="ECO:0000313" key="5">
    <source>
        <dbReference type="EMBL" id="NXI59881.1"/>
    </source>
</evidence>
<name>A0A7K9UK75_9AVES</name>
<comment type="caution">
    <text evidence="5">The sequence shown here is derived from an EMBL/GenBank/DDBJ whole genome shotgun (WGS) entry which is preliminary data.</text>
</comment>
<dbReference type="InterPro" id="IPR001969">
    <property type="entry name" value="Aspartic_peptidase_AS"/>
</dbReference>
<evidence type="ECO:0000256" key="1">
    <source>
        <dbReference type="ARBA" id="ARBA00022670"/>
    </source>
</evidence>
<protein>
    <submittedName>
        <fullName evidence="5">POK9 protein</fullName>
    </submittedName>
</protein>
<dbReference type="EMBL" id="VWZY01012658">
    <property type="protein sequence ID" value="NXI59881.1"/>
    <property type="molecule type" value="Genomic_DNA"/>
</dbReference>
<gene>
    <name evidence="5" type="primary">Ervk9_3</name>
    <name evidence="5" type="ORF">CHLAEN_R07786</name>
</gene>
<evidence type="ECO:0000256" key="3">
    <source>
        <dbReference type="ARBA" id="ARBA00022801"/>
    </source>
</evidence>
<accession>A0A7K9UK75</accession>
<dbReference type="AlphaFoldDB" id="A0A7K9UK75"/>
<dbReference type="Gene3D" id="2.40.70.10">
    <property type="entry name" value="Acid Proteases"/>
    <property type="match status" value="1"/>
</dbReference>
<organism evidence="5 6">
    <name type="scientific">Chloroceryle aenea</name>
    <name type="common">American pygmy kingfisher</name>
    <dbReference type="NCBI Taxonomy" id="176938"/>
    <lineage>
        <taxon>Eukaryota</taxon>
        <taxon>Metazoa</taxon>
        <taxon>Chordata</taxon>
        <taxon>Craniata</taxon>
        <taxon>Vertebrata</taxon>
        <taxon>Euteleostomi</taxon>
        <taxon>Archelosauria</taxon>
        <taxon>Archosauria</taxon>
        <taxon>Dinosauria</taxon>
        <taxon>Saurischia</taxon>
        <taxon>Theropoda</taxon>
        <taxon>Coelurosauria</taxon>
        <taxon>Aves</taxon>
        <taxon>Neognathae</taxon>
        <taxon>Neoaves</taxon>
        <taxon>Telluraves</taxon>
        <taxon>Coraciimorphae</taxon>
        <taxon>Coraciiformes</taxon>
        <taxon>Cerylidae</taxon>
        <taxon>Chloroceryle</taxon>
    </lineage>
</organism>